<dbReference type="PANTHER" id="PTHR37313">
    <property type="entry name" value="UPF0749 PROTEIN RV1825"/>
    <property type="match status" value="1"/>
</dbReference>
<feature type="coiled-coil region" evidence="2">
    <location>
        <begin position="41"/>
        <end position="75"/>
    </location>
</feature>
<dbReference type="Pfam" id="PF05949">
    <property type="entry name" value="DUF881"/>
    <property type="match status" value="1"/>
</dbReference>
<dbReference type="Proteomes" id="UP000046155">
    <property type="component" value="Unassembled WGS sequence"/>
</dbReference>
<dbReference type="RefSeq" id="WP_044664100.1">
    <property type="nucleotide sequence ID" value="NZ_CDRZ01000031.1"/>
</dbReference>
<reference evidence="4" key="1">
    <citation type="submission" date="2015-01" db="EMBL/GenBank/DDBJ databases">
        <authorList>
            <person name="Manzoor Shahid"/>
            <person name="Zubair Saima"/>
        </authorList>
    </citation>
    <scope>NUCLEOTIDE SEQUENCE [LARGE SCALE GENOMIC DNA]</scope>
    <source>
        <strain evidence="4">Sp3</strain>
    </source>
</reference>
<evidence type="ECO:0000313" key="4">
    <source>
        <dbReference type="Proteomes" id="UP000046155"/>
    </source>
</evidence>
<dbReference type="PANTHER" id="PTHR37313:SF2">
    <property type="entry name" value="UPF0749 PROTEIN YLXX"/>
    <property type="match status" value="1"/>
</dbReference>
<evidence type="ECO:0000256" key="2">
    <source>
        <dbReference type="SAM" id="Coils"/>
    </source>
</evidence>
<protein>
    <recommendedName>
        <fullName evidence="5">Division initiation protein</fullName>
    </recommendedName>
</protein>
<dbReference type="OrthoDB" id="9776196at2"/>
<name>A0A0B7MCL5_9FIRM</name>
<dbReference type="AlphaFoldDB" id="A0A0B7MCL5"/>
<keyword evidence="2" id="KW-0175">Coiled coil</keyword>
<dbReference type="InterPro" id="IPR010273">
    <property type="entry name" value="DUF881"/>
</dbReference>
<organism evidence="3 4">
    <name type="scientific">Syntrophaceticus schinkii</name>
    <dbReference type="NCBI Taxonomy" id="499207"/>
    <lineage>
        <taxon>Bacteria</taxon>
        <taxon>Bacillati</taxon>
        <taxon>Bacillota</taxon>
        <taxon>Clostridia</taxon>
        <taxon>Thermoanaerobacterales</taxon>
        <taxon>Thermoanaerobacterales Family III. Incertae Sedis</taxon>
        <taxon>Syntrophaceticus</taxon>
    </lineage>
</organism>
<keyword evidence="4" id="KW-1185">Reference proteome</keyword>
<gene>
    <name evidence="3" type="ORF">SSCH_1260007</name>
</gene>
<sequence>MNKLKNWQVPVFVTFLLLGLLITVQFRSQQNYLRDLPQQKIEDLILMLNKINDKKSELEKELGDLDRQLRLISTNVSEEETLTKQLRKDITKQKMALGTVPVKGPGITITIDADLVYIDVIDIINELWNSQAEAIAINDRRITGWSKIYWNEPTSALTVDGEVITYPCTIKAIGDPEKLDSGLHLLGGVLDSLAIYNIRPTVKKENLIELPAADYPNTYYLKPKLEE</sequence>
<evidence type="ECO:0008006" key="5">
    <source>
        <dbReference type="Google" id="ProtNLM"/>
    </source>
</evidence>
<proteinExistence type="inferred from homology"/>
<evidence type="ECO:0000313" key="3">
    <source>
        <dbReference type="EMBL" id="CEO87805.1"/>
    </source>
</evidence>
<evidence type="ECO:0000256" key="1">
    <source>
        <dbReference type="ARBA" id="ARBA00009108"/>
    </source>
</evidence>
<dbReference type="Gene3D" id="3.30.70.1880">
    <property type="entry name" value="Protein of unknown function DUF881"/>
    <property type="match status" value="1"/>
</dbReference>
<comment type="similarity">
    <text evidence="1">Belongs to the UPF0749 family.</text>
</comment>
<accession>A0A0B7MCL5</accession>
<dbReference type="EMBL" id="CDRZ01000031">
    <property type="protein sequence ID" value="CEO87805.1"/>
    <property type="molecule type" value="Genomic_DNA"/>
</dbReference>